<gene>
    <name evidence="1" type="ORF">AVEN_89560_1</name>
</gene>
<evidence type="ECO:0000313" key="2">
    <source>
        <dbReference type="Proteomes" id="UP000499080"/>
    </source>
</evidence>
<reference evidence="1 2" key="1">
    <citation type="journal article" date="2019" name="Sci. Rep.">
        <title>Orb-weaving spider Araneus ventricosus genome elucidates the spidroin gene catalogue.</title>
        <authorList>
            <person name="Kono N."/>
            <person name="Nakamura H."/>
            <person name="Ohtoshi R."/>
            <person name="Moran D.A.P."/>
            <person name="Shinohara A."/>
            <person name="Yoshida Y."/>
            <person name="Fujiwara M."/>
            <person name="Mori M."/>
            <person name="Tomita M."/>
            <person name="Arakawa K."/>
        </authorList>
    </citation>
    <scope>NUCLEOTIDE SEQUENCE [LARGE SCALE GENOMIC DNA]</scope>
</reference>
<dbReference type="AlphaFoldDB" id="A0A4Y2GUZ5"/>
<sequence length="158" mass="18309">MSGWEDVFNETVENLRGGDCGKAGSVFEELNITTTFIAVDLKDSEEWDEIMHTKLQNADILFFVKALSHIPDGDKLQVLRNVVTCMKLESHLIYIDYPYPYRVFSSLSNHLRTVYQAWEMRYFLGHKDYAFGCSNIASSRAVVKVFARYEDDYSSLYF</sequence>
<evidence type="ECO:0000313" key="1">
    <source>
        <dbReference type="EMBL" id="GBM56566.1"/>
    </source>
</evidence>
<keyword evidence="2" id="KW-1185">Reference proteome</keyword>
<dbReference type="OrthoDB" id="6412063at2759"/>
<protein>
    <submittedName>
        <fullName evidence="1">Uncharacterized protein</fullName>
    </submittedName>
</protein>
<comment type="caution">
    <text evidence="1">The sequence shown here is derived from an EMBL/GenBank/DDBJ whole genome shotgun (WGS) entry which is preliminary data.</text>
</comment>
<organism evidence="1 2">
    <name type="scientific">Araneus ventricosus</name>
    <name type="common">Orbweaver spider</name>
    <name type="synonym">Epeira ventricosa</name>
    <dbReference type="NCBI Taxonomy" id="182803"/>
    <lineage>
        <taxon>Eukaryota</taxon>
        <taxon>Metazoa</taxon>
        <taxon>Ecdysozoa</taxon>
        <taxon>Arthropoda</taxon>
        <taxon>Chelicerata</taxon>
        <taxon>Arachnida</taxon>
        <taxon>Araneae</taxon>
        <taxon>Araneomorphae</taxon>
        <taxon>Entelegynae</taxon>
        <taxon>Araneoidea</taxon>
        <taxon>Araneidae</taxon>
        <taxon>Araneus</taxon>
    </lineage>
</organism>
<dbReference type="Proteomes" id="UP000499080">
    <property type="component" value="Unassembled WGS sequence"/>
</dbReference>
<dbReference type="EMBL" id="BGPR01001552">
    <property type="protein sequence ID" value="GBM56566.1"/>
    <property type="molecule type" value="Genomic_DNA"/>
</dbReference>
<name>A0A4Y2GUZ5_ARAVE</name>
<proteinExistence type="predicted"/>
<accession>A0A4Y2GUZ5</accession>